<feature type="compositionally biased region" description="Basic and acidic residues" evidence="1">
    <location>
        <begin position="1"/>
        <end position="12"/>
    </location>
</feature>
<evidence type="ECO:0000313" key="2">
    <source>
        <dbReference type="EMBL" id="KAH3881534.1"/>
    </source>
</evidence>
<dbReference type="Proteomes" id="UP000828390">
    <property type="component" value="Unassembled WGS sequence"/>
</dbReference>
<feature type="region of interest" description="Disordered" evidence="1">
    <location>
        <begin position="1"/>
        <end position="63"/>
    </location>
</feature>
<keyword evidence="3" id="KW-1185">Reference proteome</keyword>
<evidence type="ECO:0000256" key="1">
    <source>
        <dbReference type="SAM" id="MobiDB-lite"/>
    </source>
</evidence>
<feature type="compositionally biased region" description="Basic and acidic residues" evidence="1">
    <location>
        <begin position="28"/>
        <end position="38"/>
    </location>
</feature>
<proteinExistence type="predicted"/>
<accession>A0A9D4RUJ0</accession>
<dbReference type="AlphaFoldDB" id="A0A9D4RUJ0"/>
<reference evidence="2" key="1">
    <citation type="journal article" date="2019" name="bioRxiv">
        <title>The Genome of the Zebra Mussel, Dreissena polymorpha: A Resource for Invasive Species Research.</title>
        <authorList>
            <person name="McCartney M.A."/>
            <person name="Auch B."/>
            <person name="Kono T."/>
            <person name="Mallez S."/>
            <person name="Zhang Y."/>
            <person name="Obille A."/>
            <person name="Becker A."/>
            <person name="Abrahante J.E."/>
            <person name="Garbe J."/>
            <person name="Badalamenti J.P."/>
            <person name="Herman A."/>
            <person name="Mangelson H."/>
            <person name="Liachko I."/>
            <person name="Sullivan S."/>
            <person name="Sone E.D."/>
            <person name="Koren S."/>
            <person name="Silverstein K.A.T."/>
            <person name="Beckman K.B."/>
            <person name="Gohl D.M."/>
        </authorList>
    </citation>
    <scope>NUCLEOTIDE SEQUENCE</scope>
    <source>
        <strain evidence="2">Duluth1</strain>
        <tissue evidence="2">Whole animal</tissue>
    </source>
</reference>
<dbReference type="EMBL" id="JAIWYP010000001">
    <property type="protein sequence ID" value="KAH3881534.1"/>
    <property type="molecule type" value="Genomic_DNA"/>
</dbReference>
<sequence>MSPKLKRIDKVGHKVPQKSSRAASANDEEQHQQGETRSRPISRLPLHLKVDQQPLTPPTETDA</sequence>
<comment type="caution">
    <text evidence="2">The sequence shown here is derived from an EMBL/GenBank/DDBJ whole genome shotgun (WGS) entry which is preliminary data.</text>
</comment>
<organism evidence="2 3">
    <name type="scientific">Dreissena polymorpha</name>
    <name type="common">Zebra mussel</name>
    <name type="synonym">Mytilus polymorpha</name>
    <dbReference type="NCBI Taxonomy" id="45954"/>
    <lineage>
        <taxon>Eukaryota</taxon>
        <taxon>Metazoa</taxon>
        <taxon>Spiralia</taxon>
        <taxon>Lophotrochozoa</taxon>
        <taxon>Mollusca</taxon>
        <taxon>Bivalvia</taxon>
        <taxon>Autobranchia</taxon>
        <taxon>Heteroconchia</taxon>
        <taxon>Euheterodonta</taxon>
        <taxon>Imparidentia</taxon>
        <taxon>Neoheterodontei</taxon>
        <taxon>Myida</taxon>
        <taxon>Dreissenoidea</taxon>
        <taxon>Dreissenidae</taxon>
        <taxon>Dreissena</taxon>
    </lineage>
</organism>
<gene>
    <name evidence="2" type="ORF">DPMN_005460</name>
</gene>
<evidence type="ECO:0000313" key="3">
    <source>
        <dbReference type="Proteomes" id="UP000828390"/>
    </source>
</evidence>
<name>A0A9D4RUJ0_DREPO</name>
<reference evidence="2" key="2">
    <citation type="submission" date="2020-11" db="EMBL/GenBank/DDBJ databases">
        <authorList>
            <person name="McCartney M.A."/>
            <person name="Auch B."/>
            <person name="Kono T."/>
            <person name="Mallez S."/>
            <person name="Becker A."/>
            <person name="Gohl D.M."/>
            <person name="Silverstein K.A.T."/>
            <person name="Koren S."/>
            <person name="Bechman K.B."/>
            <person name="Herman A."/>
            <person name="Abrahante J.E."/>
            <person name="Garbe J."/>
        </authorList>
    </citation>
    <scope>NUCLEOTIDE SEQUENCE</scope>
    <source>
        <strain evidence="2">Duluth1</strain>
        <tissue evidence="2">Whole animal</tissue>
    </source>
</reference>
<protein>
    <submittedName>
        <fullName evidence="2">Uncharacterized protein</fullName>
    </submittedName>
</protein>